<protein>
    <recommendedName>
        <fullName evidence="4">Group-specific protein</fullName>
    </recommendedName>
</protein>
<keyword evidence="1" id="KW-1133">Transmembrane helix</keyword>
<feature type="transmembrane region" description="Helical" evidence="1">
    <location>
        <begin position="86"/>
        <end position="108"/>
    </location>
</feature>
<keyword evidence="1" id="KW-0472">Membrane</keyword>
<feature type="transmembrane region" description="Helical" evidence="1">
    <location>
        <begin position="53"/>
        <end position="74"/>
    </location>
</feature>
<evidence type="ECO:0000256" key="1">
    <source>
        <dbReference type="SAM" id="Phobius"/>
    </source>
</evidence>
<dbReference type="RefSeq" id="WP_098442458.1">
    <property type="nucleotide sequence ID" value="NZ_WMEY01000005.1"/>
</dbReference>
<comment type="caution">
    <text evidence="2">The sequence shown here is derived from an EMBL/GenBank/DDBJ whole genome shotgun (WGS) entry which is preliminary data.</text>
</comment>
<reference evidence="2 3" key="1">
    <citation type="submission" date="2019-11" db="EMBL/GenBank/DDBJ databases">
        <title>Genome sequences of 17 halophilic strains isolated from different environments.</title>
        <authorList>
            <person name="Furrow R.E."/>
        </authorList>
    </citation>
    <scope>NUCLEOTIDE SEQUENCE [LARGE SCALE GENOMIC DNA]</scope>
    <source>
        <strain evidence="2 3">22506_14_FS</strain>
    </source>
</reference>
<feature type="transmembrane region" description="Helical" evidence="1">
    <location>
        <begin position="6"/>
        <end position="26"/>
    </location>
</feature>
<proteinExistence type="predicted"/>
<evidence type="ECO:0008006" key="4">
    <source>
        <dbReference type="Google" id="ProtNLM"/>
    </source>
</evidence>
<evidence type="ECO:0000313" key="3">
    <source>
        <dbReference type="Proteomes" id="UP000447833"/>
    </source>
</evidence>
<evidence type="ECO:0000313" key="2">
    <source>
        <dbReference type="EMBL" id="MYL64896.1"/>
    </source>
</evidence>
<gene>
    <name evidence="2" type="ORF">GLW07_16170</name>
</gene>
<keyword evidence="1" id="KW-0812">Transmembrane</keyword>
<accession>A0A845F2J4</accession>
<dbReference type="Proteomes" id="UP000447833">
    <property type="component" value="Unassembled WGS sequence"/>
</dbReference>
<name>A0A845F2J4_9BACL</name>
<dbReference type="AlphaFoldDB" id="A0A845F2J4"/>
<sequence length="121" mass="14310">MAIGWIMGLVMAGVLGTIFAVLIATLQKHVHKTNGRIDFQKTNLYFYWSRWDYVMIASSAYSFLCITGLFVFLIKGENIENPFVQFFLHQTFVFPLLTFLWFIFRLAYTYKGIKERWPNEF</sequence>
<organism evidence="2 3">
    <name type="scientific">Guptibacillus hwajinpoensis</name>
    <dbReference type="NCBI Taxonomy" id="208199"/>
    <lineage>
        <taxon>Bacteria</taxon>
        <taxon>Bacillati</taxon>
        <taxon>Bacillota</taxon>
        <taxon>Bacilli</taxon>
        <taxon>Bacillales</taxon>
        <taxon>Guptibacillaceae</taxon>
        <taxon>Guptibacillus</taxon>
    </lineage>
</organism>
<dbReference type="EMBL" id="WMEY01000005">
    <property type="protein sequence ID" value="MYL64896.1"/>
    <property type="molecule type" value="Genomic_DNA"/>
</dbReference>